<evidence type="ECO:0008006" key="3">
    <source>
        <dbReference type="Google" id="ProtNLM"/>
    </source>
</evidence>
<feature type="transmembrane region" description="Helical" evidence="1">
    <location>
        <begin position="21"/>
        <end position="44"/>
    </location>
</feature>
<keyword evidence="1" id="KW-1133">Transmembrane helix</keyword>
<accession>A0AAU7TE66</accession>
<evidence type="ECO:0000256" key="1">
    <source>
        <dbReference type="SAM" id="Phobius"/>
    </source>
</evidence>
<dbReference type="EMBL" id="CP158165">
    <property type="protein sequence ID" value="XBV25178.1"/>
    <property type="molecule type" value="Genomic_DNA"/>
</dbReference>
<keyword evidence="1" id="KW-0812">Transmembrane</keyword>
<feature type="transmembrane region" description="Helical" evidence="1">
    <location>
        <begin position="194"/>
        <end position="214"/>
    </location>
</feature>
<name>A0AAU7TE66_9ACTN</name>
<dbReference type="RefSeq" id="WP_350277993.1">
    <property type="nucleotide sequence ID" value="NZ_CP158165.1"/>
</dbReference>
<sequence>MSSPLARVNVRADAWDLIWSFVHRALLVNAVLALAGSPLMLALATVADPWHYPVFFAVLALPLGPAATAAFGYLAYDDPRPPSRILLRVLRRTWRRALCTSALALGLVGVLVTDIRVLGTAMPGALLIPMLALLALLAGAATLTSLVLLATTDDLRYAAVLRAAVYATVRGWPLAVLSLVVLAAAAVIVSQVPLAGLATAPACALWVVLTNSKFQLARVVRAR</sequence>
<reference evidence="2" key="1">
    <citation type="submission" date="2024-06" db="EMBL/GenBank/DDBJ databases">
        <title>Kribbella sp. strain HUAS MG21 genome sequences.</title>
        <authorList>
            <person name="Mo P."/>
        </authorList>
    </citation>
    <scope>NUCLEOTIDE SEQUENCE</scope>
    <source>
        <strain evidence="2">HUAS MG21</strain>
    </source>
</reference>
<protein>
    <recommendedName>
        <fullName evidence="3">DUF624 domain-containing protein</fullName>
    </recommendedName>
</protein>
<feature type="transmembrane region" description="Helical" evidence="1">
    <location>
        <begin position="97"/>
        <end position="119"/>
    </location>
</feature>
<feature type="transmembrane region" description="Helical" evidence="1">
    <location>
        <begin position="50"/>
        <end position="76"/>
    </location>
</feature>
<keyword evidence="1" id="KW-0472">Membrane</keyword>
<gene>
    <name evidence="2" type="ORF">ABN611_01910</name>
</gene>
<feature type="transmembrane region" description="Helical" evidence="1">
    <location>
        <begin position="125"/>
        <end position="151"/>
    </location>
</feature>
<organism evidence="2">
    <name type="scientific">Kribbella sp. HUAS MG21</name>
    <dbReference type="NCBI Taxonomy" id="3160966"/>
    <lineage>
        <taxon>Bacteria</taxon>
        <taxon>Bacillati</taxon>
        <taxon>Actinomycetota</taxon>
        <taxon>Actinomycetes</taxon>
        <taxon>Propionibacteriales</taxon>
        <taxon>Kribbellaceae</taxon>
        <taxon>Kribbella</taxon>
    </lineage>
</organism>
<proteinExistence type="predicted"/>
<feature type="transmembrane region" description="Helical" evidence="1">
    <location>
        <begin position="163"/>
        <end position="188"/>
    </location>
</feature>
<dbReference type="AlphaFoldDB" id="A0AAU7TE66"/>
<evidence type="ECO:0000313" key="2">
    <source>
        <dbReference type="EMBL" id="XBV25178.1"/>
    </source>
</evidence>